<dbReference type="GO" id="GO:0032993">
    <property type="term" value="C:protein-DNA complex"/>
    <property type="evidence" value="ECO:0007669"/>
    <property type="project" value="TreeGrafter"/>
</dbReference>
<dbReference type="Gene3D" id="3.40.190.290">
    <property type="match status" value="1"/>
</dbReference>
<feature type="domain" description="HTH lysR-type" evidence="5">
    <location>
        <begin position="1"/>
        <end position="58"/>
    </location>
</feature>
<dbReference type="PROSITE" id="PS50931">
    <property type="entry name" value="HTH_LYSR"/>
    <property type="match status" value="1"/>
</dbReference>
<sequence length="294" mass="33051">MNERDLRYFCYLVETGNYTETAEQFHVTQPAISAALKRLETEYGTTLLTQRNHRAKLETTPAGRVLYVKATRLIKELAQVAVEVKHANDAQVRLGFSTVAGGIWLPRVVKRYLKMQLLDQVTTTVADSEQLLAELREGKLDAAVFSTLVPEHSSDLRVTTLEEHQLCLLVNRHNPLSQLETVHATDLKDVPVIARPKHALPRTALEQWCRRGRVRPDIVYEAETNALVEGLVAQDVGVGLVIDRSVVLSESVVSIPLAPKERVNCFMQLAVRRSFLPNAKQQQCINVLKDVKED</sequence>
<evidence type="ECO:0000313" key="7">
    <source>
        <dbReference type="Proteomes" id="UP000051783"/>
    </source>
</evidence>
<dbReference type="SUPFAM" id="SSF46785">
    <property type="entry name" value="Winged helix' DNA-binding domain"/>
    <property type="match status" value="1"/>
</dbReference>
<evidence type="ECO:0000256" key="3">
    <source>
        <dbReference type="ARBA" id="ARBA00023125"/>
    </source>
</evidence>
<organism evidence="6 7">
    <name type="scientific">Lactiplantibacillus xiangfangensis</name>
    <dbReference type="NCBI Taxonomy" id="942150"/>
    <lineage>
        <taxon>Bacteria</taxon>
        <taxon>Bacillati</taxon>
        <taxon>Bacillota</taxon>
        <taxon>Bacilli</taxon>
        <taxon>Lactobacillales</taxon>
        <taxon>Lactobacillaceae</taxon>
        <taxon>Lactiplantibacillus</taxon>
    </lineage>
</organism>
<dbReference type="GO" id="GO:0003700">
    <property type="term" value="F:DNA-binding transcription factor activity"/>
    <property type="evidence" value="ECO:0007669"/>
    <property type="project" value="InterPro"/>
</dbReference>
<evidence type="ECO:0000256" key="4">
    <source>
        <dbReference type="ARBA" id="ARBA00023163"/>
    </source>
</evidence>
<comment type="caution">
    <text evidence="6">The sequence shown here is derived from an EMBL/GenBank/DDBJ whole genome shotgun (WGS) entry which is preliminary data.</text>
</comment>
<keyword evidence="7" id="KW-1185">Reference proteome</keyword>
<evidence type="ECO:0000259" key="5">
    <source>
        <dbReference type="PROSITE" id="PS50931"/>
    </source>
</evidence>
<evidence type="ECO:0000256" key="1">
    <source>
        <dbReference type="ARBA" id="ARBA00009437"/>
    </source>
</evidence>
<dbReference type="Pfam" id="PF03466">
    <property type="entry name" value="LysR_substrate"/>
    <property type="match status" value="1"/>
</dbReference>
<dbReference type="PANTHER" id="PTHR30346">
    <property type="entry name" value="TRANSCRIPTIONAL DUAL REGULATOR HCAR-RELATED"/>
    <property type="match status" value="1"/>
</dbReference>
<dbReference type="PATRIC" id="fig|942150.3.peg.2557"/>
<dbReference type="GO" id="GO:0003677">
    <property type="term" value="F:DNA binding"/>
    <property type="evidence" value="ECO:0007669"/>
    <property type="project" value="UniProtKB-KW"/>
</dbReference>
<protein>
    <recommendedName>
        <fullName evidence="5">HTH lysR-type domain-containing protein</fullName>
    </recommendedName>
</protein>
<dbReference type="InterPro" id="IPR005119">
    <property type="entry name" value="LysR_subst-bd"/>
</dbReference>
<dbReference type="Proteomes" id="UP000051783">
    <property type="component" value="Unassembled WGS sequence"/>
</dbReference>
<keyword evidence="4" id="KW-0804">Transcription</keyword>
<name>A0A0R2MG32_9LACO</name>
<dbReference type="PANTHER" id="PTHR30346:SF28">
    <property type="entry name" value="HTH-TYPE TRANSCRIPTIONAL REGULATOR CYNR"/>
    <property type="match status" value="1"/>
</dbReference>
<dbReference type="Pfam" id="PF00126">
    <property type="entry name" value="HTH_1"/>
    <property type="match status" value="1"/>
</dbReference>
<dbReference type="SUPFAM" id="SSF53850">
    <property type="entry name" value="Periplasmic binding protein-like II"/>
    <property type="match status" value="1"/>
</dbReference>
<dbReference type="STRING" id="942150.IV64_GL002449"/>
<dbReference type="EMBL" id="JQCL01000057">
    <property type="protein sequence ID" value="KRO10765.1"/>
    <property type="molecule type" value="Genomic_DNA"/>
</dbReference>
<dbReference type="PRINTS" id="PR00039">
    <property type="entry name" value="HTHLYSR"/>
</dbReference>
<dbReference type="InterPro" id="IPR000847">
    <property type="entry name" value="LysR_HTH_N"/>
</dbReference>
<dbReference type="FunFam" id="1.10.10.10:FF:000001">
    <property type="entry name" value="LysR family transcriptional regulator"/>
    <property type="match status" value="1"/>
</dbReference>
<accession>A0A0R2MG32</accession>
<comment type="similarity">
    <text evidence="1">Belongs to the LysR transcriptional regulatory family.</text>
</comment>
<gene>
    <name evidence="6" type="ORF">IV64_GL002449</name>
</gene>
<proteinExistence type="inferred from homology"/>
<dbReference type="OrthoDB" id="9803735at2"/>
<reference evidence="6 7" key="1">
    <citation type="journal article" date="2015" name="Genome Announc.">
        <title>Expanding the biotechnology potential of lactobacilli through comparative genomics of 213 strains and associated genera.</title>
        <authorList>
            <person name="Sun Z."/>
            <person name="Harris H.M."/>
            <person name="McCann A."/>
            <person name="Guo C."/>
            <person name="Argimon S."/>
            <person name="Zhang W."/>
            <person name="Yang X."/>
            <person name="Jeffery I.B."/>
            <person name="Cooney J.C."/>
            <person name="Kagawa T.F."/>
            <person name="Liu W."/>
            <person name="Song Y."/>
            <person name="Salvetti E."/>
            <person name="Wrobel A."/>
            <person name="Rasinkangas P."/>
            <person name="Parkhill J."/>
            <person name="Rea M.C."/>
            <person name="O'Sullivan O."/>
            <person name="Ritari J."/>
            <person name="Douillard F.P."/>
            <person name="Paul Ross R."/>
            <person name="Yang R."/>
            <person name="Briner A.E."/>
            <person name="Felis G.E."/>
            <person name="de Vos W.M."/>
            <person name="Barrangou R."/>
            <person name="Klaenhammer T.R."/>
            <person name="Caufield P.W."/>
            <person name="Cui Y."/>
            <person name="Zhang H."/>
            <person name="O'Toole P.W."/>
        </authorList>
    </citation>
    <scope>NUCLEOTIDE SEQUENCE [LARGE SCALE GENOMIC DNA]</scope>
    <source>
        <strain evidence="6 7">LMG 26013</strain>
    </source>
</reference>
<keyword evidence="2" id="KW-0805">Transcription regulation</keyword>
<dbReference type="RefSeq" id="WP_057706164.1">
    <property type="nucleotide sequence ID" value="NZ_JQCL01000057.1"/>
</dbReference>
<dbReference type="InterPro" id="IPR036388">
    <property type="entry name" value="WH-like_DNA-bd_sf"/>
</dbReference>
<dbReference type="AlphaFoldDB" id="A0A0R2MG32"/>
<dbReference type="Gene3D" id="1.10.10.10">
    <property type="entry name" value="Winged helix-like DNA-binding domain superfamily/Winged helix DNA-binding domain"/>
    <property type="match status" value="1"/>
</dbReference>
<keyword evidence="3" id="KW-0238">DNA-binding</keyword>
<evidence type="ECO:0000256" key="2">
    <source>
        <dbReference type="ARBA" id="ARBA00023015"/>
    </source>
</evidence>
<evidence type="ECO:0000313" key="6">
    <source>
        <dbReference type="EMBL" id="KRO10765.1"/>
    </source>
</evidence>
<dbReference type="InterPro" id="IPR036390">
    <property type="entry name" value="WH_DNA-bd_sf"/>
</dbReference>
<dbReference type="CDD" id="cd05466">
    <property type="entry name" value="PBP2_LTTR_substrate"/>
    <property type="match status" value="1"/>
</dbReference>